<evidence type="ECO:0000313" key="2">
    <source>
        <dbReference type="EMBL" id="PFB08223.1"/>
    </source>
</evidence>
<evidence type="ECO:0000256" key="1">
    <source>
        <dbReference type="SAM" id="Phobius"/>
    </source>
</evidence>
<protein>
    <submittedName>
        <fullName evidence="2">Uncharacterized protein</fullName>
    </submittedName>
</protein>
<dbReference type="AlphaFoldDB" id="A0A9X6VCW5"/>
<dbReference type="EMBL" id="NTUS01000026">
    <property type="protein sequence ID" value="PFB08223.1"/>
    <property type="molecule type" value="Genomic_DNA"/>
</dbReference>
<keyword evidence="1" id="KW-1133">Transmembrane helix</keyword>
<evidence type="ECO:0000313" key="3">
    <source>
        <dbReference type="Proteomes" id="UP000220397"/>
    </source>
</evidence>
<keyword evidence="1" id="KW-0472">Membrane</keyword>
<feature type="transmembrane region" description="Helical" evidence="1">
    <location>
        <begin position="9"/>
        <end position="36"/>
    </location>
</feature>
<comment type="caution">
    <text evidence="2">The sequence shown here is derived from an EMBL/GenBank/DDBJ whole genome shotgun (WGS) entry which is preliminary data.</text>
</comment>
<dbReference type="Proteomes" id="UP000220397">
    <property type="component" value="Unassembled WGS sequence"/>
</dbReference>
<proteinExistence type="predicted"/>
<organism evidence="2 3">
    <name type="scientific">Bacillus thuringiensis</name>
    <dbReference type="NCBI Taxonomy" id="1428"/>
    <lineage>
        <taxon>Bacteria</taxon>
        <taxon>Bacillati</taxon>
        <taxon>Bacillota</taxon>
        <taxon>Bacilli</taxon>
        <taxon>Bacillales</taxon>
        <taxon>Bacillaceae</taxon>
        <taxon>Bacillus</taxon>
        <taxon>Bacillus cereus group</taxon>
    </lineage>
</organism>
<reference evidence="2 3" key="1">
    <citation type="submission" date="2017-09" db="EMBL/GenBank/DDBJ databases">
        <title>Large-scale bioinformatics analysis of Bacillus genomes uncovers conserved roles of natural products in bacterial physiology.</title>
        <authorList>
            <consortium name="Agbiome Team Llc"/>
            <person name="Bleich R.M."/>
            <person name="Kirk G.J."/>
            <person name="Santa Maria K.C."/>
            <person name="Allen S.E."/>
            <person name="Farag S."/>
            <person name="Shank E.A."/>
            <person name="Bowers A."/>
        </authorList>
    </citation>
    <scope>NUCLEOTIDE SEQUENCE [LARGE SCALE GENOMIC DNA]</scope>
    <source>
        <strain evidence="2 3">AFS015413</strain>
    </source>
</reference>
<sequence length="160" mass="19284">MYDDELEDLLIFILVPTFVGSVVFLIISFIPIIINFYDKNVFYFWTGISGFLSLIAGIMYGLYKKEYNRIKTNDFNRTKEEIKKHIRSFYPEETFFLIDEKEVSKREILKRCFRTYELSIHVFAHHGELVYQVKVNKNEVWLKDFKQVSNVNFAKEFYKK</sequence>
<feature type="transmembrane region" description="Helical" evidence="1">
    <location>
        <begin position="42"/>
        <end position="63"/>
    </location>
</feature>
<accession>A0A9X6VCW5</accession>
<name>A0A9X6VCW5_BACTU</name>
<keyword evidence="1" id="KW-0812">Transmembrane</keyword>
<gene>
    <name evidence="2" type="ORF">CN398_09310</name>
</gene>